<proteinExistence type="predicted"/>
<dbReference type="InterPro" id="IPR009057">
    <property type="entry name" value="Homeodomain-like_sf"/>
</dbReference>
<gene>
    <name evidence="5" type="ORF">BG844_00355</name>
</gene>
<keyword evidence="6" id="KW-1185">Reference proteome</keyword>
<dbReference type="Gene3D" id="1.10.10.60">
    <property type="entry name" value="Homeodomain-like"/>
    <property type="match status" value="2"/>
</dbReference>
<feature type="domain" description="HTH araC/xylS-type" evidence="4">
    <location>
        <begin position="21"/>
        <end position="119"/>
    </location>
</feature>
<dbReference type="PROSITE" id="PS01124">
    <property type="entry name" value="HTH_ARAC_FAMILY_2"/>
    <property type="match status" value="1"/>
</dbReference>
<evidence type="ECO:0000256" key="2">
    <source>
        <dbReference type="ARBA" id="ARBA00023125"/>
    </source>
</evidence>
<evidence type="ECO:0000313" key="5">
    <source>
        <dbReference type="EMBL" id="OJF16231.1"/>
    </source>
</evidence>
<dbReference type="EMBL" id="MEIA01000002">
    <property type="protein sequence ID" value="OJF16231.1"/>
    <property type="molecule type" value="Genomic_DNA"/>
</dbReference>
<dbReference type="PROSITE" id="PS00041">
    <property type="entry name" value="HTH_ARAC_FAMILY_1"/>
    <property type="match status" value="1"/>
</dbReference>
<dbReference type="InterPro" id="IPR018062">
    <property type="entry name" value="HTH_AraC-typ_CS"/>
</dbReference>
<dbReference type="GO" id="GO:0003700">
    <property type="term" value="F:DNA-binding transcription factor activity"/>
    <property type="evidence" value="ECO:0007669"/>
    <property type="project" value="InterPro"/>
</dbReference>
<dbReference type="SUPFAM" id="SSF46689">
    <property type="entry name" value="Homeodomain-like"/>
    <property type="match status" value="2"/>
</dbReference>
<dbReference type="Pfam" id="PF12833">
    <property type="entry name" value="HTH_18"/>
    <property type="match status" value="1"/>
</dbReference>
<comment type="caution">
    <text evidence="5">The sequence shown here is derived from an EMBL/GenBank/DDBJ whole genome shotgun (WGS) entry which is preliminary data.</text>
</comment>
<dbReference type="PANTHER" id="PTHR43436:SF1">
    <property type="entry name" value="TRANSCRIPTIONAL REGULATORY PROTEIN"/>
    <property type="match status" value="1"/>
</dbReference>
<dbReference type="GO" id="GO:0043565">
    <property type="term" value="F:sequence-specific DNA binding"/>
    <property type="evidence" value="ECO:0007669"/>
    <property type="project" value="InterPro"/>
</dbReference>
<organism evidence="5 6">
    <name type="scientific">Couchioplanes caeruleus subsp. caeruleus</name>
    <dbReference type="NCBI Taxonomy" id="56427"/>
    <lineage>
        <taxon>Bacteria</taxon>
        <taxon>Bacillati</taxon>
        <taxon>Actinomycetota</taxon>
        <taxon>Actinomycetes</taxon>
        <taxon>Micromonosporales</taxon>
        <taxon>Micromonosporaceae</taxon>
        <taxon>Couchioplanes</taxon>
    </lineage>
</organism>
<evidence type="ECO:0000256" key="3">
    <source>
        <dbReference type="ARBA" id="ARBA00023163"/>
    </source>
</evidence>
<evidence type="ECO:0000259" key="4">
    <source>
        <dbReference type="PROSITE" id="PS01124"/>
    </source>
</evidence>
<protein>
    <submittedName>
        <fullName evidence="5">DynR7-like protein</fullName>
    </submittedName>
</protein>
<reference evidence="5 6" key="1">
    <citation type="submission" date="2016-09" db="EMBL/GenBank/DDBJ databases">
        <title>Couchioplanes caeruleus draft genome sequence.</title>
        <authorList>
            <person name="Sheehan J."/>
            <person name="Caffrey P."/>
        </authorList>
    </citation>
    <scope>NUCLEOTIDE SEQUENCE [LARGE SCALE GENOMIC DNA]</scope>
    <source>
        <strain evidence="5 6">DSM 43634</strain>
    </source>
</reference>
<dbReference type="InterPro" id="IPR018060">
    <property type="entry name" value="HTH_AraC"/>
</dbReference>
<evidence type="ECO:0000256" key="1">
    <source>
        <dbReference type="ARBA" id="ARBA00023015"/>
    </source>
</evidence>
<evidence type="ECO:0000313" key="6">
    <source>
        <dbReference type="Proteomes" id="UP000182486"/>
    </source>
</evidence>
<dbReference type="PANTHER" id="PTHR43436">
    <property type="entry name" value="ARAC-FAMILY TRANSCRIPTIONAL REGULATOR"/>
    <property type="match status" value="1"/>
</dbReference>
<dbReference type="AlphaFoldDB" id="A0A1K0FTN8"/>
<dbReference type="RefSeq" id="WP_071802659.1">
    <property type="nucleotide sequence ID" value="NZ_MEIA01000002.1"/>
</dbReference>
<name>A0A1K0FTN8_9ACTN</name>
<keyword evidence="2" id="KW-0238">DNA-binding</keyword>
<sequence length="268" mass="28149">MSTATEAASNDTRAAHLEAVTRAIGVMRRRLAHPQPLRALAGVAAFSPFYFHQMFREVTAMTPARFLAVLRMAEARRLLLHSNLPVRQVGAMVGYTSPGTFSAQFALLTGTPPSRFRTQARALGDVRAAGARWWSRSRPPAADGAPVVTLSRAPDPGSLVCVCLVPAGSLRVHRGSWTPSTGSPWIPVGVPPPCGEYAAFCLVIPAGAQVVDALVDDVPGSLRLGRAALSVCAHPPPATARTALRWPAPTDPPVTALLPLARPPGAAG</sequence>
<keyword evidence="3" id="KW-0804">Transcription</keyword>
<dbReference type="Proteomes" id="UP000182486">
    <property type="component" value="Unassembled WGS sequence"/>
</dbReference>
<keyword evidence="1" id="KW-0805">Transcription regulation</keyword>
<accession>A0A1K0FTN8</accession>
<dbReference type="SMART" id="SM00342">
    <property type="entry name" value="HTH_ARAC"/>
    <property type="match status" value="1"/>
</dbReference>